<reference evidence="5" key="1">
    <citation type="journal article" date="2005" name="Environ. Microbiol.">
        <title>Genetic and functional properties of uncultivated thermophilic crenarchaeotes from a subsurface gold mine as revealed by analysis of genome fragments.</title>
        <authorList>
            <person name="Nunoura T."/>
            <person name="Hirayama H."/>
            <person name="Takami H."/>
            <person name="Oida H."/>
            <person name="Nishi S."/>
            <person name="Shimamura S."/>
            <person name="Suzuki Y."/>
            <person name="Inagaki F."/>
            <person name="Takai K."/>
            <person name="Nealson K.H."/>
            <person name="Horikoshi K."/>
        </authorList>
    </citation>
    <scope>NUCLEOTIDE SEQUENCE</scope>
</reference>
<accession>H5SNW3</accession>
<dbReference type="Gene3D" id="3.40.50.2300">
    <property type="match status" value="1"/>
</dbReference>
<dbReference type="InterPro" id="IPR011006">
    <property type="entry name" value="CheY-like_superfamily"/>
</dbReference>
<evidence type="ECO:0000256" key="3">
    <source>
        <dbReference type="PROSITE-ProRule" id="PRU00169"/>
    </source>
</evidence>
<sequence>MASRIVWVDDEVEHLETHVMFLSERGFEVVPLQHPYEALEWLKGHTADLLIVDEHMPGMDGLELARQAKRLHPYMPVVMVTKDEEERLMESAVGVEIADFLLKPVRPQQLLSTCKRLLEAEVLQRQQAVEAYQRDFRRLSTQLALGPSLEEWFQLYKDLVHWDMALERTDAPELRDILEGQKNEANKLFCRFFTDNYLEWLHSSDRPALSPDVLPRYFLPHLQEASGEPVVLLLLDGMRYDQWRVLEGLINSTYAVAEEHLFFSILPTATQYARNSLFSGLFPADIAHRFPRYWADDDEEGGKNLFEEEFFGDFLHRHKTPLKIGYVKVICPEEGKALLSNLPQLLRQNQVVLLIFNFLDLMAHTRVQMNVLKELAANDMALRATTRAWLENSAFLQVLRQLPAYTSRVFVTTDHGFVQVRRPIQILGDKQTTTNLRYKQGRNLNYDRGEKGIYHIRKPEEARLPRATASATYVFALEDYFLVYPTNYNDYVRLYRDSYQHGGVSLEEVVVPFVRLEPKR</sequence>
<dbReference type="Pfam" id="PF00072">
    <property type="entry name" value="Response_reg"/>
    <property type="match status" value="1"/>
</dbReference>
<dbReference type="InterPro" id="IPR050595">
    <property type="entry name" value="Bact_response_regulator"/>
</dbReference>
<evidence type="ECO:0000256" key="1">
    <source>
        <dbReference type="ARBA" id="ARBA00022553"/>
    </source>
</evidence>
<dbReference type="EMBL" id="AP011785">
    <property type="protein sequence ID" value="BAL57849.1"/>
    <property type="molecule type" value="Genomic_DNA"/>
</dbReference>
<proteinExistence type="predicted"/>
<dbReference type="PROSITE" id="PS50110">
    <property type="entry name" value="RESPONSE_REGULATORY"/>
    <property type="match status" value="1"/>
</dbReference>
<protein>
    <submittedName>
        <fullName evidence="5">Response regulator receiver protein</fullName>
    </submittedName>
</protein>
<feature type="domain" description="Response regulatory" evidence="4">
    <location>
        <begin position="4"/>
        <end position="118"/>
    </location>
</feature>
<dbReference type="PANTHER" id="PTHR44591">
    <property type="entry name" value="STRESS RESPONSE REGULATOR PROTEIN 1"/>
    <property type="match status" value="1"/>
</dbReference>
<evidence type="ECO:0000256" key="2">
    <source>
        <dbReference type="ARBA" id="ARBA00023012"/>
    </source>
</evidence>
<dbReference type="AlphaFoldDB" id="H5SNW3"/>
<evidence type="ECO:0000259" key="4">
    <source>
        <dbReference type="PROSITE" id="PS50110"/>
    </source>
</evidence>
<dbReference type="InterPro" id="IPR001789">
    <property type="entry name" value="Sig_transdc_resp-reg_receiver"/>
</dbReference>
<reference evidence="5" key="2">
    <citation type="journal article" date="2012" name="PLoS ONE">
        <title>A Deeply Branching Thermophilic Bacterium with an Ancient Acetyl-CoA Pathway Dominates a Subsurface Ecosystem.</title>
        <authorList>
            <person name="Takami H."/>
            <person name="Noguchi H."/>
            <person name="Takaki Y."/>
            <person name="Uchiyama I."/>
            <person name="Toyoda A."/>
            <person name="Nishi S."/>
            <person name="Chee G.-J."/>
            <person name="Arai W."/>
            <person name="Nunoura T."/>
            <person name="Itoh T."/>
            <person name="Hattori M."/>
            <person name="Takai K."/>
        </authorList>
    </citation>
    <scope>NUCLEOTIDE SEQUENCE</scope>
</reference>
<dbReference type="SMART" id="SM00448">
    <property type="entry name" value="REC"/>
    <property type="match status" value="1"/>
</dbReference>
<dbReference type="InterPro" id="IPR017850">
    <property type="entry name" value="Alkaline_phosphatase_core_sf"/>
</dbReference>
<dbReference type="SUPFAM" id="SSF52172">
    <property type="entry name" value="CheY-like"/>
    <property type="match status" value="1"/>
</dbReference>
<feature type="modified residue" description="4-aspartylphosphate" evidence="3">
    <location>
        <position position="53"/>
    </location>
</feature>
<evidence type="ECO:0000313" key="5">
    <source>
        <dbReference type="EMBL" id="BAL57849.1"/>
    </source>
</evidence>
<dbReference type="CDD" id="cd00156">
    <property type="entry name" value="REC"/>
    <property type="match status" value="1"/>
</dbReference>
<organism evidence="5">
    <name type="scientific">uncultured Bacteroidota bacterium</name>
    <dbReference type="NCBI Taxonomy" id="152509"/>
    <lineage>
        <taxon>Bacteria</taxon>
        <taxon>Pseudomonadati</taxon>
        <taxon>Bacteroidota</taxon>
        <taxon>environmental samples</taxon>
    </lineage>
</organism>
<gene>
    <name evidence="5" type="ORF">HGMM_F52E02C32</name>
</gene>
<keyword evidence="2" id="KW-0902">Two-component regulatory system</keyword>
<name>H5SNW3_9BACT</name>
<dbReference type="PANTHER" id="PTHR44591:SF14">
    <property type="entry name" value="PROTEIN PILG"/>
    <property type="match status" value="1"/>
</dbReference>
<dbReference type="GO" id="GO:0000160">
    <property type="term" value="P:phosphorelay signal transduction system"/>
    <property type="evidence" value="ECO:0007669"/>
    <property type="project" value="UniProtKB-KW"/>
</dbReference>
<keyword evidence="1 3" id="KW-0597">Phosphoprotein</keyword>
<dbReference type="Pfam" id="PF08665">
    <property type="entry name" value="PglZ"/>
    <property type="match status" value="1"/>
</dbReference>
<dbReference type="SUPFAM" id="SSF53649">
    <property type="entry name" value="Alkaline phosphatase-like"/>
    <property type="match status" value="1"/>
</dbReference>